<dbReference type="AlphaFoldDB" id="A0AAJ5W6F6"/>
<evidence type="ECO:0000313" key="2">
    <source>
        <dbReference type="Proteomes" id="UP001214530"/>
    </source>
</evidence>
<dbReference type="EMBL" id="CP119313">
    <property type="protein sequence ID" value="WEK19403.1"/>
    <property type="molecule type" value="Genomic_DNA"/>
</dbReference>
<gene>
    <name evidence="1" type="ORF">P0Y49_21750</name>
</gene>
<proteinExistence type="predicted"/>
<evidence type="ECO:0008006" key="3">
    <source>
        <dbReference type="Google" id="ProtNLM"/>
    </source>
</evidence>
<dbReference type="Proteomes" id="UP001214530">
    <property type="component" value="Chromosome"/>
</dbReference>
<evidence type="ECO:0000313" key="1">
    <source>
        <dbReference type="EMBL" id="WEK19403.1"/>
    </source>
</evidence>
<name>A0AAJ5W6F6_9SPHI</name>
<organism evidence="1 2">
    <name type="scientific">Candidatus Pedobacter colombiensis</name>
    <dbReference type="NCBI Taxonomy" id="3121371"/>
    <lineage>
        <taxon>Bacteria</taxon>
        <taxon>Pseudomonadati</taxon>
        <taxon>Bacteroidota</taxon>
        <taxon>Sphingobacteriia</taxon>
        <taxon>Sphingobacteriales</taxon>
        <taxon>Sphingobacteriaceae</taxon>
        <taxon>Pedobacter</taxon>
    </lineage>
</organism>
<reference evidence="1" key="1">
    <citation type="submission" date="2023-03" db="EMBL/GenBank/DDBJ databases">
        <title>Andean soil-derived lignocellulolytic bacterial consortium as a source of novel taxa and putative plastic-active enzymes.</title>
        <authorList>
            <person name="Diaz-Garcia L."/>
            <person name="Chuvochina M."/>
            <person name="Feuerriegel G."/>
            <person name="Bunk B."/>
            <person name="Sproer C."/>
            <person name="Streit W.R."/>
            <person name="Rodriguez L.M."/>
            <person name="Overmann J."/>
            <person name="Jimenez D.J."/>
        </authorList>
    </citation>
    <scope>NUCLEOTIDE SEQUENCE</scope>
    <source>
        <strain evidence="1">MAG 3858</strain>
    </source>
</reference>
<protein>
    <recommendedName>
        <fullName evidence="3">Natural product</fullName>
    </recommendedName>
</protein>
<sequence>MNKEHVVNPNFGAKKTLSREQMKKVMGGGYLPCLSQCTIDDDCTLLFGGALNKCQLAPPGECYNTDGTPQIVGYCVG</sequence>
<accession>A0AAJ5W6F6</accession>